<evidence type="ECO:0000256" key="1">
    <source>
        <dbReference type="ARBA" id="ARBA00022536"/>
    </source>
</evidence>
<organism evidence="7 8">
    <name type="scientific">Scyliorhinus torazame</name>
    <name type="common">Cloudy catshark</name>
    <name type="synonym">Catulus torazame</name>
    <dbReference type="NCBI Taxonomy" id="75743"/>
    <lineage>
        <taxon>Eukaryota</taxon>
        <taxon>Metazoa</taxon>
        <taxon>Chordata</taxon>
        <taxon>Craniata</taxon>
        <taxon>Vertebrata</taxon>
        <taxon>Chondrichthyes</taxon>
        <taxon>Elasmobranchii</taxon>
        <taxon>Galeomorphii</taxon>
        <taxon>Galeoidea</taxon>
        <taxon>Carcharhiniformes</taxon>
        <taxon>Scyliorhinidae</taxon>
        <taxon>Scyliorhinus</taxon>
    </lineage>
</organism>
<feature type="domain" description="EGF-like" evidence="6">
    <location>
        <begin position="4"/>
        <end position="39"/>
    </location>
</feature>
<dbReference type="SMART" id="SM00179">
    <property type="entry name" value="EGF_CA"/>
    <property type="match status" value="1"/>
</dbReference>
<dbReference type="EMBL" id="BFAA01001608">
    <property type="protein sequence ID" value="GCB67967.1"/>
    <property type="molecule type" value="Genomic_DNA"/>
</dbReference>
<reference evidence="7 8" key="1">
    <citation type="journal article" date="2018" name="Nat. Ecol. Evol.">
        <title>Shark genomes provide insights into elasmobranch evolution and the origin of vertebrates.</title>
        <authorList>
            <person name="Hara Y"/>
            <person name="Yamaguchi K"/>
            <person name="Onimaru K"/>
            <person name="Kadota M"/>
            <person name="Koyanagi M"/>
            <person name="Keeley SD"/>
            <person name="Tatsumi K"/>
            <person name="Tanaka K"/>
            <person name="Motone F"/>
            <person name="Kageyama Y"/>
            <person name="Nozu R"/>
            <person name="Adachi N"/>
            <person name="Nishimura O"/>
            <person name="Nakagawa R"/>
            <person name="Tanegashima C"/>
            <person name="Kiyatake I"/>
            <person name="Matsumoto R"/>
            <person name="Murakumo K"/>
            <person name="Nishida K"/>
            <person name="Terakita A"/>
            <person name="Kuratani S"/>
            <person name="Sato K"/>
            <person name="Hyodo S Kuraku.S."/>
        </authorList>
    </citation>
    <scope>NUCLEOTIDE SEQUENCE [LARGE SCALE GENOMIC DNA]</scope>
</reference>
<dbReference type="OMA" id="METVMEM"/>
<keyword evidence="2" id="KW-0732">Signal</keyword>
<dbReference type="PROSITE" id="PS01186">
    <property type="entry name" value="EGF_2"/>
    <property type="match status" value="1"/>
</dbReference>
<dbReference type="Gene3D" id="2.10.25.10">
    <property type="entry name" value="Laminin"/>
    <property type="match status" value="2"/>
</dbReference>
<sequence>METVMEMYSYGVCFNGGKCIEGMSQLCHCPEGFQGPRCQYDVNECGNDNGGCEGQCCNTIGNFYCKCQEGLKLMADGKTCEGRGCGTAGIGTFE</sequence>
<dbReference type="PROSITE" id="PS01187">
    <property type="entry name" value="EGF_CA"/>
    <property type="match status" value="1"/>
</dbReference>
<dbReference type="PROSITE" id="PS50026">
    <property type="entry name" value="EGF_3"/>
    <property type="match status" value="1"/>
</dbReference>
<accession>A0A401P4C9</accession>
<evidence type="ECO:0000256" key="3">
    <source>
        <dbReference type="ARBA" id="ARBA00022737"/>
    </source>
</evidence>
<dbReference type="AlphaFoldDB" id="A0A401P4C9"/>
<dbReference type="OrthoDB" id="409374at2759"/>
<keyword evidence="8" id="KW-1185">Reference proteome</keyword>
<evidence type="ECO:0000259" key="6">
    <source>
        <dbReference type="PROSITE" id="PS50026"/>
    </source>
</evidence>
<gene>
    <name evidence="7" type="ORF">scyTo_0005233</name>
</gene>
<dbReference type="InterPro" id="IPR052235">
    <property type="entry name" value="Nephronectin_domain"/>
</dbReference>
<dbReference type="SUPFAM" id="SSF57196">
    <property type="entry name" value="EGF/Laminin"/>
    <property type="match status" value="2"/>
</dbReference>
<dbReference type="GO" id="GO:0005509">
    <property type="term" value="F:calcium ion binding"/>
    <property type="evidence" value="ECO:0007669"/>
    <property type="project" value="InterPro"/>
</dbReference>
<dbReference type="PROSITE" id="PS00022">
    <property type="entry name" value="EGF_1"/>
    <property type="match status" value="1"/>
</dbReference>
<keyword evidence="1 5" id="KW-0245">EGF-like domain</keyword>
<protein>
    <recommendedName>
        <fullName evidence="6">EGF-like domain-containing protein</fullName>
    </recommendedName>
</protein>
<dbReference type="PANTHER" id="PTHR24050:SF28">
    <property type="entry name" value="UROMODULIN-LIKE"/>
    <property type="match status" value="1"/>
</dbReference>
<keyword evidence="3" id="KW-0677">Repeat</keyword>
<evidence type="ECO:0000313" key="8">
    <source>
        <dbReference type="Proteomes" id="UP000288216"/>
    </source>
</evidence>
<comment type="caution">
    <text evidence="5">Lacks conserved residue(s) required for the propagation of feature annotation.</text>
</comment>
<evidence type="ECO:0000313" key="7">
    <source>
        <dbReference type="EMBL" id="GCB67967.1"/>
    </source>
</evidence>
<dbReference type="STRING" id="75743.A0A401P4C9"/>
<dbReference type="Pfam" id="PF14670">
    <property type="entry name" value="FXa_inhibition"/>
    <property type="match status" value="1"/>
</dbReference>
<evidence type="ECO:0000256" key="2">
    <source>
        <dbReference type="ARBA" id="ARBA00022729"/>
    </source>
</evidence>
<dbReference type="InterPro" id="IPR018097">
    <property type="entry name" value="EGF_Ca-bd_CS"/>
</dbReference>
<dbReference type="InterPro" id="IPR000742">
    <property type="entry name" value="EGF"/>
</dbReference>
<dbReference type="PANTHER" id="PTHR24050">
    <property type="entry name" value="PA14 DOMAIN-CONTAINING PROTEIN"/>
    <property type="match status" value="1"/>
</dbReference>
<proteinExistence type="predicted"/>
<feature type="disulfide bond" evidence="5">
    <location>
        <begin position="29"/>
        <end position="38"/>
    </location>
</feature>
<comment type="caution">
    <text evidence="7">The sequence shown here is derived from an EMBL/GenBank/DDBJ whole genome shotgun (WGS) entry which is preliminary data.</text>
</comment>
<keyword evidence="4 5" id="KW-1015">Disulfide bond</keyword>
<name>A0A401P4C9_SCYTO</name>
<evidence type="ECO:0000256" key="5">
    <source>
        <dbReference type="PROSITE-ProRule" id="PRU00076"/>
    </source>
</evidence>
<dbReference type="Proteomes" id="UP000288216">
    <property type="component" value="Unassembled WGS sequence"/>
</dbReference>
<evidence type="ECO:0000256" key="4">
    <source>
        <dbReference type="ARBA" id="ARBA00023157"/>
    </source>
</evidence>
<dbReference type="InterPro" id="IPR001881">
    <property type="entry name" value="EGF-like_Ca-bd_dom"/>
</dbReference>